<accession>A0A9W7KRJ2</accession>
<organism evidence="1 2">
    <name type="scientific">Roseomonas genomospecies 6</name>
    <dbReference type="NCBI Taxonomy" id="214106"/>
    <lineage>
        <taxon>Bacteria</taxon>
        <taxon>Pseudomonadati</taxon>
        <taxon>Pseudomonadota</taxon>
        <taxon>Alphaproteobacteria</taxon>
        <taxon>Acetobacterales</taxon>
        <taxon>Roseomonadaceae</taxon>
        <taxon>Roseomonas</taxon>
    </lineage>
</organism>
<name>A0A9W7KRJ2_9PROT</name>
<dbReference type="Proteomes" id="UP000480854">
    <property type="component" value="Unassembled WGS sequence"/>
</dbReference>
<proteinExistence type="predicted"/>
<dbReference type="NCBIfam" id="NF047331">
    <property type="entry name" value="phage_HTJ"/>
    <property type="match status" value="1"/>
</dbReference>
<dbReference type="AlphaFoldDB" id="A0A9W7KRJ2"/>
<evidence type="ECO:0000313" key="2">
    <source>
        <dbReference type="Proteomes" id="UP000480854"/>
    </source>
</evidence>
<dbReference type="OrthoDB" id="8457063at2"/>
<gene>
    <name evidence="1" type="ORF">DS843_21910</name>
</gene>
<protein>
    <submittedName>
        <fullName evidence="1">Uncharacterized protein</fullName>
    </submittedName>
</protein>
<dbReference type="EMBL" id="QOKW01000021">
    <property type="protein sequence ID" value="KAA0677778.1"/>
    <property type="molecule type" value="Genomic_DNA"/>
</dbReference>
<reference evidence="1 2" key="1">
    <citation type="submission" date="2018-07" db="EMBL/GenBank/DDBJ databases">
        <title>Genome sequence of Azospirillum sp. ATCC 49961.</title>
        <authorList>
            <person name="Sant'Anna F.H."/>
            <person name="Baldani J.I."/>
            <person name="Zilli J.E."/>
            <person name="Reis V.M."/>
            <person name="Hartmann A."/>
            <person name="Cruz L."/>
            <person name="de Souza E.M."/>
            <person name="de Oliveira Pedrosa F."/>
            <person name="Passaglia L.M.P."/>
        </authorList>
    </citation>
    <scope>NUCLEOTIDE SEQUENCE [LARGE SCALE GENOMIC DNA]</scope>
    <source>
        <strain evidence="1 2">ATCC 49961</strain>
    </source>
</reference>
<comment type="caution">
    <text evidence="1">The sequence shown here is derived from an EMBL/GenBank/DDBJ whole genome shotgun (WGS) entry which is preliminary data.</text>
</comment>
<evidence type="ECO:0000313" key="1">
    <source>
        <dbReference type="EMBL" id="KAA0677778.1"/>
    </source>
</evidence>
<sequence>MATLADMIAMRDALERARYAGTLKVKSGDDEVTYRSDAEMKAALADLDAKINAASGTTPVRQVRISSSKGL</sequence>
<keyword evidence="2" id="KW-1185">Reference proteome</keyword>
<dbReference type="RefSeq" id="WP_149470970.1">
    <property type="nucleotide sequence ID" value="NZ_QOKW01000021.1"/>
</dbReference>